<name>A0ABT7VVG9_9GAMM</name>
<evidence type="ECO:0000313" key="2">
    <source>
        <dbReference type="Proteomes" id="UP001171945"/>
    </source>
</evidence>
<sequence>MPSDLIVAVAPLVAVAPDEESRYIEIVFSVREMWAYHEDQVLLLVYSQKLTPYPEILTPSSMNKFQLELNTLEILGIYDIPAQSMFATPSTRVGKANPVSRSIMSFSVNLDTELLSIMMEKQDSIY</sequence>
<feature type="non-terminal residue" evidence="1">
    <location>
        <position position="126"/>
    </location>
</feature>
<dbReference type="EMBL" id="JAUCGM010000722">
    <property type="protein sequence ID" value="MDM8563572.1"/>
    <property type="molecule type" value="Genomic_DNA"/>
</dbReference>
<gene>
    <name evidence="1" type="ORF">QUF54_09480</name>
</gene>
<reference evidence="1" key="1">
    <citation type="submission" date="2023-06" db="EMBL/GenBank/DDBJ databases">
        <title>Uncultivated large filamentous bacteria from sulfidic sediments reveal new species and different genomic features in energy metabolism and defense.</title>
        <authorList>
            <person name="Fonseca A."/>
        </authorList>
    </citation>
    <scope>NUCLEOTIDE SEQUENCE</scope>
    <source>
        <strain evidence="1">HSG4</strain>
    </source>
</reference>
<comment type="caution">
    <text evidence="1">The sequence shown here is derived from an EMBL/GenBank/DDBJ whole genome shotgun (WGS) entry which is preliminary data.</text>
</comment>
<dbReference type="Proteomes" id="UP001171945">
    <property type="component" value="Unassembled WGS sequence"/>
</dbReference>
<protein>
    <submittedName>
        <fullName evidence="1">Uncharacterized protein</fullName>
    </submittedName>
</protein>
<organism evidence="1 2">
    <name type="scientific">Candidatus Marithioploca araucensis</name>
    <dbReference type="NCBI Taxonomy" id="70273"/>
    <lineage>
        <taxon>Bacteria</taxon>
        <taxon>Pseudomonadati</taxon>
        <taxon>Pseudomonadota</taxon>
        <taxon>Gammaproteobacteria</taxon>
        <taxon>Thiotrichales</taxon>
        <taxon>Thiotrichaceae</taxon>
        <taxon>Candidatus Marithioploca</taxon>
    </lineage>
</organism>
<accession>A0ABT7VVG9</accession>
<keyword evidence="2" id="KW-1185">Reference proteome</keyword>
<evidence type="ECO:0000313" key="1">
    <source>
        <dbReference type="EMBL" id="MDM8563572.1"/>
    </source>
</evidence>
<proteinExistence type="predicted"/>